<accession>A0A3P6SW52</accession>
<dbReference type="Proteomes" id="UP000267096">
    <property type="component" value="Unassembled WGS sequence"/>
</dbReference>
<dbReference type="AlphaFoldDB" id="A0A3P6SW52"/>
<evidence type="ECO:0000313" key="2">
    <source>
        <dbReference type="Proteomes" id="UP000267096"/>
    </source>
</evidence>
<protein>
    <submittedName>
        <fullName evidence="1">Uncharacterized protein</fullName>
    </submittedName>
</protein>
<dbReference type="GO" id="GO:0005615">
    <property type="term" value="C:extracellular space"/>
    <property type="evidence" value="ECO:0007669"/>
    <property type="project" value="TreeGrafter"/>
</dbReference>
<dbReference type="PANTHER" id="PTHR10974">
    <property type="entry name" value="FI08016P-RELATED"/>
    <property type="match status" value="1"/>
</dbReference>
<name>A0A3P6SW52_ANISI</name>
<sequence length="188" mass="21479">MPELDPWDPWIMKFISPNVGKKCKVAAKKIYTELQNGTLRSVIKDNDQADALVSGSVECKYRCMSSKREESVEGGEWINIDNNQTYRVKCDFIETQCFVNKRLTYNNLHIQVVRPEGVKFVNEGPENPSVIIFIFDSTSSSTGFRSLPQTQQILRQFYDAVPFYHNNKVGLNSRPNAFGIFAGRTEQI</sequence>
<evidence type="ECO:0000313" key="1">
    <source>
        <dbReference type="EMBL" id="VDK72085.1"/>
    </source>
</evidence>
<keyword evidence="2" id="KW-1185">Reference proteome</keyword>
<dbReference type="EMBL" id="UYRR01037952">
    <property type="protein sequence ID" value="VDK72085.1"/>
    <property type="molecule type" value="Genomic_DNA"/>
</dbReference>
<dbReference type="InterPro" id="IPR004245">
    <property type="entry name" value="DUF229"/>
</dbReference>
<gene>
    <name evidence="1" type="ORF">ASIM_LOCUS19780</name>
</gene>
<dbReference type="Pfam" id="PF02995">
    <property type="entry name" value="DUF229"/>
    <property type="match status" value="1"/>
</dbReference>
<reference evidence="1 2" key="1">
    <citation type="submission" date="2018-11" db="EMBL/GenBank/DDBJ databases">
        <authorList>
            <consortium name="Pathogen Informatics"/>
        </authorList>
    </citation>
    <scope>NUCLEOTIDE SEQUENCE [LARGE SCALE GENOMIC DNA]</scope>
</reference>
<organism evidence="1 2">
    <name type="scientific">Anisakis simplex</name>
    <name type="common">Herring worm</name>
    <dbReference type="NCBI Taxonomy" id="6269"/>
    <lineage>
        <taxon>Eukaryota</taxon>
        <taxon>Metazoa</taxon>
        <taxon>Ecdysozoa</taxon>
        <taxon>Nematoda</taxon>
        <taxon>Chromadorea</taxon>
        <taxon>Rhabditida</taxon>
        <taxon>Spirurina</taxon>
        <taxon>Ascaridomorpha</taxon>
        <taxon>Ascaridoidea</taxon>
        <taxon>Anisakidae</taxon>
        <taxon>Anisakis</taxon>
        <taxon>Anisakis simplex complex</taxon>
    </lineage>
</organism>
<dbReference type="PANTHER" id="PTHR10974:SF75">
    <property type="entry name" value="SULFATASE DOMAIN-CONTAINING PROTEIN"/>
    <property type="match status" value="1"/>
</dbReference>
<dbReference type="OrthoDB" id="5865359at2759"/>
<proteinExistence type="predicted"/>